<gene>
    <name evidence="3" type="ORF">TIFTF001_003444</name>
</gene>
<accession>A0AA87ZSY4</accession>
<dbReference type="AlphaFoldDB" id="A0AA87ZSY4"/>
<feature type="region of interest" description="Disordered" evidence="2">
    <location>
        <begin position="22"/>
        <end position="43"/>
    </location>
</feature>
<sequence length="254" mass="29159">MMKRLLSLKSLSTVVHFNDHEEHGQEHEDHDHHDHDQRRKYGDHDQNDIVVRAAANCTSLTVWRKSLLISCNGFTVIDSHGNLIYRVDNYIGRPEEIILMDGLGNSVLTMRRNKKLGLVDSWYVYEGEFGDHLQYCKTNYTRKVPSRLPLKKPIFCIRKNLNLLINAKSHVLAYVYRYASENKRCAYVIEGSYTHRSCKVMEGCTKNVVAETKKKEESVGGVSYGVEVFHLIVHPGFDPGFAMALVLLLDQMFS</sequence>
<dbReference type="InterPro" id="IPR038595">
    <property type="entry name" value="LOR_sf"/>
</dbReference>
<protein>
    <recommendedName>
        <fullName evidence="5">Protein LURP-one-related 17</fullName>
    </recommendedName>
</protein>
<evidence type="ECO:0000256" key="1">
    <source>
        <dbReference type="ARBA" id="ARBA00005437"/>
    </source>
</evidence>
<comment type="caution">
    <text evidence="3">The sequence shown here is derived from an EMBL/GenBank/DDBJ whole genome shotgun (WGS) entry which is preliminary data.</text>
</comment>
<dbReference type="SUPFAM" id="SSF54518">
    <property type="entry name" value="Tubby C-terminal domain-like"/>
    <property type="match status" value="1"/>
</dbReference>
<dbReference type="EMBL" id="BTGU01000003">
    <property type="protein sequence ID" value="GMN31891.1"/>
    <property type="molecule type" value="Genomic_DNA"/>
</dbReference>
<dbReference type="PANTHER" id="PTHR31087">
    <property type="match status" value="1"/>
</dbReference>
<dbReference type="PANTHER" id="PTHR31087:SF14">
    <property type="entry name" value="PROTEIN LURP-ONE-RELATED 17"/>
    <property type="match status" value="1"/>
</dbReference>
<dbReference type="Pfam" id="PF04525">
    <property type="entry name" value="LOR"/>
    <property type="match status" value="1"/>
</dbReference>
<evidence type="ECO:0000313" key="3">
    <source>
        <dbReference type="EMBL" id="GMN31891.1"/>
    </source>
</evidence>
<dbReference type="Proteomes" id="UP001187192">
    <property type="component" value="Unassembled WGS sequence"/>
</dbReference>
<dbReference type="InterPro" id="IPR025659">
    <property type="entry name" value="Tubby-like_C"/>
</dbReference>
<keyword evidence="4" id="KW-1185">Reference proteome</keyword>
<evidence type="ECO:0000256" key="2">
    <source>
        <dbReference type="SAM" id="MobiDB-lite"/>
    </source>
</evidence>
<organism evidence="3 4">
    <name type="scientific">Ficus carica</name>
    <name type="common">Common fig</name>
    <dbReference type="NCBI Taxonomy" id="3494"/>
    <lineage>
        <taxon>Eukaryota</taxon>
        <taxon>Viridiplantae</taxon>
        <taxon>Streptophyta</taxon>
        <taxon>Embryophyta</taxon>
        <taxon>Tracheophyta</taxon>
        <taxon>Spermatophyta</taxon>
        <taxon>Magnoliopsida</taxon>
        <taxon>eudicotyledons</taxon>
        <taxon>Gunneridae</taxon>
        <taxon>Pentapetalae</taxon>
        <taxon>rosids</taxon>
        <taxon>fabids</taxon>
        <taxon>Rosales</taxon>
        <taxon>Moraceae</taxon>
        <taxon>Ficeae</taxon>
        <taxon>Ficus</taxon>
    </lineage>
</organism>
<evidence type="ECO:0000313" key="4">
    <source>
        <dbReference type="Proteomes" id="UP001187192"/>
    </source>
</evidence>
<dbReference type="Gene3D" id="2.40.160.200">
    <property type="entry name" value="LURP1-related"/>
    <property type="match status" value="1"/>
</dbReference>
<dbReference type="InterPro" id="IPR007612">
    <property type="entry name" value="LOR"/>
</dbReference>
<proteinExistence type="inferred from homology"/>
<evidence type="ECO:0008006" key="5">
    <source>
        <dbReference type="Google" id="ProtNLM"/>
    </source>
</evidence>
<comment type="similarity">
    <text evidence="1">Belongs to the LOR family.</text>
</comment>
<name>A0AA87ZSY4_FICCA</name>
<reference evidence="3" key="1">
    <citation type="submission" date="2023-07" db="EMBL/GenBank/DDBJ databases">
        <title>draft genome sequence of fig (Ficus carica).</title>
        <authorList>
            <person name="Takahashi T."/>
            <person name="Nishimura K."/>
        </authorList>
    </citation>
    <scope>NUCLEOTIDE SEQUENCE</scope>
</reference>